<keyword evidence="1" id="KW-0472">Membrane</keyword>
<keyword evidence="1" id="KW-0812">Transmembrane</keyword>
<accession>A0ABT9QR49</accession>
<keyword evidence="3" id="KW-1185">Reference proteome</keyword>
<evidence type="ECO:0000313" key="3">
    <source>
        <dbReference type="Proteomes" id="UP001225356"/>
    </source>
</evidence>
<dbReference type="EMBL" id="JAUSQU010000001">
    <property type="protein sequence ID" value="MDP9849217.1"/>
    <property type="molecule type" value="Genomic_DNA"/>
</dbReference>
<dbReference type="Proteomes" id="UP001225356">
    <property type="component" value="Unassembled WGS sequence"/>
</dbReference>
<evidence type="ECO:0000313" key="2">
    <source>
        <dbReference type="EMBL" id="MDP9849217.1"/>
    </source>
</evidence>
<reference evidence="2 3" key="1">
    <citation type="submission" date="2023-07" db="EMBL/GenBank/DDBJ databases">
        <title>Sequencing the genomes of 1000 actinobacteria strains.</title>
        <authorList>
            <person name="Klenk H.-P."/>
        </authorList>
    </citation>
    <scope>NUCLEOTIDE SEQUENCE [LARGE SCALE GENOMIC DNA]</scope>
    <source>
        <strain evidence="2 3">DSM 46740</strain>
    </source>
</reference>
<feature type="transmembrane region" description="Helical" evidence="1">
    <location>
        <begin position="18"/>
        <end position="36"/>
    </location>
</feature>
<gene>
    <name evidence="2" type="ORF">J2853_008428</name>
</gene>
<proteinExistence type="predicted"/>
<organism evidence="2 3">
    <name type="scientific">Streptosporangium lutulentum</name>
    <dbReference type="NCBI Taxonomy" id="1461250"/>
    <lineage>
        <taxon>Bacteria</taxon>
        <taxon>Bacillati</taxon>
        <taxon>Actinomycetota</taxon>
        <taxon>Actinomycetes</taxon>
        <taxon>Streptosporangiales</taxon>
        <taxon>Streptosporangiaceae</taxon>
        <taxon>Streptosporangium</taxon>
    </lineage>
</organism>
<dbReference type="RefSeq" id="WP_307566945.1">
    <property type="nucleotide sequence ID" value="NZ_JAUSQU010000001.1"/>
</dbReference>
<name>A0ABT9QR49_9ACTN</name>
<protein>
    <submittedName>
        <fullName evidence="2">Uncharacterized protein</fullName>
    </submittedName>
</protein>
<keyword evidence="1" id="KW-1133">Transmembrane helix</keyword>
<sequence length="292" mass="31451">MADGGHDIVEPPKGAGRWIGFAVLAALVAVPVIVLIGRQPEEPPEIVLPVVPQPQVTVKSVPNALYPEPRHKGGREILDVVFPDGSKAEVGYPAGLDLAKLGVRPAQGGWLDGHKDRYRQLTAPAGGPAGVSMGRPMIRQLTEQVTLWHPMSSAEGETLLFSYDPWYMALRDEKDGMPFEQRLLWAENLSGTVTKSGYLVLDAKPPVRLARAGEGLGGERVGPQLWFGGAREALLVLAPVPGCDVESIELSVIQQRRRFSAEACMDGVYVAISGERGFVQRAIDGIVIKQVA</sequence>
<comment type="caution">
    <text evidence="2">The sequence shown here is derived from an EMBL/GenBank/DDBJ whole genome shotgun (WGS) entry which is preliminary data.</text>
</comment>
<evidence type="ECO:0000256" key="1">
    <source>
        <dbReference type="SAM" id="Phobius"/>
    </source>
</evidence>